<sequence length="251" mass="26707">FDNPHTSVMNNYVAITGKITLTTWNQTNNSLFLKFGLAGVLVGNQVDLNDFIDTGLLGVQQNFVIPKADLGLSTQTVDEMNIVITRAGGAKPTIDLDDIQLEKSGGSAVYKATTPKGTIYHIDEIRLAIAGNITGITTVTGATENATVPNLSFDKLLGISTLANGIIFQRVQSGNIAFSVTVNQLGDFLSAGADIVNHISDGINTFVTLLVEFQKPVILNGSKDDFLSFTINDDLSSLLQFTGVARGAIEV</sequence>
<comment type="caution">
    <text evidence="1">The sequence shown here is derived from an EMBL/GenBank/DDBJ whole genome shotgun (WGS) entry which is preliminary data.</text>
</comment>
<gene>
    <name evidence="1" type="ORF">LCGC14_1649050</name>
</gene>
<reference evidence="1" key="1">
    <citation type="journal article" date="2015" name="Nature">
        <title>Complex archaea that bridge the gap between prokaryotes and eukaryotes.</title>
        <authorList>
            <person name="Spang A."/>
            <person name="Saw J.H."/>
            <person name="Jorgensen S.L."/>
            <person name="Zaremba-Niedzwiedzka K."/>
            <person name="Martijn J."/>
            <person name="Lind A.E."/>
            <person name="van Eijk R."/>
            <person name="Schleper C."/>
            <person name="Guy L."/>
            <person name="Ettema T.J."/>
        </authorList>
    </citation>
    <scope>NUCLEOTIDE SEQUENCE</scope>
</reference>
<dbReference type="EMBL" id="LAZR01013842">
    <property type="protein sequence ID" value="KKM20092.1"/>
    <property type="molecule type" value="Genomic_DNA"/>
</dbReference>
<organism evidence="1">
    <name type="scientific">marine sediment metagenome</name>
    <dbReference type="NCBI Taxonomy" id="412755"/>
    <lineage>
        <taxon>unclassified sequences</taxon>
        <taxon>metagenomes</taxon>
        <taxon>ecological metagenomes</taxon>
    </lineage>
</organism>
<feature type="non-terminal residue" evidence="1">
    <location>
        <position position="1"/>
    </location>
</feature>
<name>A0A0F9HY97_9ZZZZ</name>
<proteinExistence type="predicted"/>
<accession>A0A0F9HY97</accession>
<dbReference type="AlphaFoldDB" id="A0A0F9HY97"/>
<evidence type="ECO:0000313" key="1">
    <source>
        <dbReference type="EMBL" id="KKM20092.1"/>
    </source>
</evidence>
<protein>
    <submittedName>
        <fullName evidence="1">Uncharacterized protein</fullName>
    </submittedName>
</protein>